<organism evidence="3 4">
    <name type="scientific">Sorangium cellulosum (strain So ce56)</name>
    <name type="common">Polyangium cellulosum (strain So ce56)</name>
    <dbReference type="NCBI Taxonomy" id="448385"/>
    <lineage>
        <taxon>Bacteria</taxon>
        <taxon>Pseudomonadati</taxon>
        <taxon>Myxococcota</taxon>
        <taxon>Polyangia</taxon>
        <taxon>Polyangiales</taxon>
        <taxon>Polyangiaceae</taxon>
        <taxon>Sorangium</taxon>
    </lineage>
</organism>
<feature type="region of interest" description="Disordered" evidence="1">
    <location>
        <begin position="52"/>
        <end position="102"/>
    </location>
</feature>
<dbReference type="STRING" id="448385.sce5344"/>
<accession>A9FXE7</accession>
<dbReference type="InterPro" id="IPR012664">
    <property type="entry name" value="CHP02452"/>
</dbReference>
<dbReference type="Gene3D" id="3.40.220.10">
    <property type="entry name" value="Leucine Aminopeptidase, subunit E, domain 1"/>
    <property type="match status" value="1"/>
</dbReference>
<reference evidence="3 4" key="1">
    <citation type="journal article" date="2007" name="Nat. Biotechnol.">
        <title>Complete genome sequence of the myxobacterium Sorangium cellulosum.</title>
        <authorList>
            <person name="Schneiker S."/>
            <person name="Perlova O."/>
            <person name="Kaiser O."/>
            <person name="Gerth K."/>
            <person name="Alici A."/>
            <person name="Altmeyer M.O."/>
            <person name="Bartels D."/>
            <person name="Bekel T."/>
            <person name="Beyer S."/>
            <person name="Bode E."/>
            <person name="Bode H.B."/>
            <person name="Bolten C.J."/>
            <person name="Choudhuri J.V."/>
            <person name="Doss S."/>
            <person name="Elnakady Y.A."/>
            <person name="Frank B."/>
            <person name="Gaigalat L."/>
            <person name="Goesmann A."/>
            <person name="Groeger C."/>
            <person name="Gross F."/>
            <person name="Jelsbak L."/>
            <person name="Jelsbak L."/>
            <person name="Kalinowski J."/>
            <person name="Kegler C."/>
            <person name="Knauber T."/>
            <person name="Konietzny S."/>
            <person name="Kopp M."/>
            <person name="Krause L."/>
            <person name="Krug D."/>
            <person name="Linke B."/>
            <person name="Mahmud T."/>
            <person name="Martinez-Arias R."/>
            <person name="McHardy A.C."/>
            <person name="Merai M."/>
            <person name="Meyer F."/>
            <person name="Mormann S."/>
            <person name="Munoz-Dorado J."/>
            <person name="Perez J."/>
            <person name="Pradella S."/>
            <person name="Rachid S."/>
            <person name="Raddatz G."/>
            <person name="Rosenau F."/>
            <person name="Rueckert C."/>
            <person name="Sasse F."/>
            <person name="Scharfe M."/>
            <person name="Schuster S.C."/>
            <person name="Suen G."/>
            <person name="Treuner-Lange A."/>
            <person name="Velicer G.J."/>
            <person name="Vorholter F.-J."/>
            <person name="Weissman K.J."/>
            <person name="Welch R.D."/>
            <person name="Wenzel S.C."/>
            <person name="Whitworth D.E."/>
            <person name="Wilhelm S."/>
            <person name="Wittmann C."/>
            <person name="Bloecker H."/>
            <person name="Puehler A."/>
            <person name="Mueller R."/>
        </authorList>
    </citation>
    <scope>NUCLEOTIDE SEQUENCE [LARGE SCALE GENOMIC DNA]</scope>
    <source>
        <strain evidence="4">So ce56</strain>
    </source>
</reference>
<dbReference type="SUPFAM" id="SSF52949">
    <property type="entry name" value="Macro domain-like"/>
    <property type="match status" value="1"/>
</dbReference>
<gene>
    <name evidence="3" type="ordered locus">sce5344</name>
</gene>
<feature type="compositionally biased region" description="Basic residues" evidence="1">
    <location>
        <begin position="80"/>
        <end position="91"/>
    </location>
</feature>
<dbReference type="KEGG" id="scl:sce5344"/>
<feature type="domain" description="Microbial-type PARG catalytic" evidence="2">
    <location>
        <begin position="145"/>
        <end position="293"/>
    </location>
</feature>
<dbReference type="HOGENOM" id="CLU_665486_0_0_7"/>
<dbReference type="PANTHER" id="PTHR35596">
    <property type="entry name" value="DUF2263 DOMAIN-CONTAINING PROTEIN"/>
    <property type="match status" value="1"/>
</dbReference>
<keyword evidence="4" id="KW-1185">Reference proteome</keyword>
<proteinExistence type="predicted"/>
<protein>
    <submittedName>
        <fullName evidence="3">No similarity</fullName>
    </submittedName>
</protein>
<evidence type="ECO:0000313" key="4">
    <source>
        <dbReference type="Proteomes" id="UP000002139"/>
    </source>
</evidence>
<dbReference type="eggNOG" id="COG4295">
    <property type="taxonomic scope" value="Bacteria"/>
</dbReference>
<dbReference type="InterPro" id="IPR043472">
    <property type="entry name" value="Macro_dom-like"/>
</dbReference>
<evidence type="ECO:0000313" key="3">
    <source>
        <dbReference type="EMBL" id="CAN95507.1"/>
    </source>
</evidence>
<evidence type="ECO:0000259" key="2">
    <source>
        <dbReference type="Pfam" id="PF10021"/>
    </source>
</evidence>
<dbReference type="AlphaFoldDB" id="A9FXE7"/>
<name>A9FXE7_SORC5</name>
<sequence>MASGFVVRYWQATCRARDGLTLRSRGQARSDGVHTCGAGVCAPVQGLAYRDRSVPGRGTRRRARARWRPPRGARADGGGRRHVSVRPRRGAGRGARASADWRKSPARLRLRQRGLRAPPRPRRAFRWTSGRGSPILGRMKLTSIAAETVQIASRGEYIAPSGATVRIRDRVLAAVKGTVLYRPGSLDAWEPKERLDRPTAIEVTGETTGAAGRRLIEQEGEARVMALNFASAKNPGGGFLRGAKAQEEDLARCSALYASLVEQREYYDQNRACGSFLYTDHIIYSPDVPFFRDEQHALLDRPFALSILTAPAPNAGEAFQRDDATDQEIRAALERRADMVLAAAGAHGHRCLVLGAWGCGVFRNDPREVADVFARCLERPRFRGAFSRVVFAVYDRGADRPNYRAFQERFAQA</sequence>
<dbReference type="EMBL" id="AM746676">
    <property type="protein sequence ID" value="CAN95507.1"/>
    <property type="molecule type" value="Genomic_DNA"/>
</dbReference>
<evidence type="ECO:0000256" key="1">
    <source>
        <dbReference type="SAM" id="MobiDB-lite"/>
    </source>
</evidence>
<dbReference type="Proteomes" id="UP000002139">
    <property type="component" value="Chromosome"/>
</dbReference>
<dbReference type="NCBIfam" id="TIGR02452">
    <property type="entry name" value="TIGR02452 family protein"/>
    <property type="match status" value="1"/>
</dbReference>
<dbReference type="Pfam" id="PF10021">
    <property type="entry name" value="PARG_cat_microb"/>
    <property type="match status" value="1"/>
</dbReference>
<dbReference type="InterPro" id="IPR019261">
    <property type="entry name" value="PARG_cat_microbial"/>
</dbReference>
<dbReference type="PANTHER" id="PTHR35596:SF1">
    <property type="entry name" value="MICROBIAL-TYPE PARG CATALYTIC DOMAIN-CONTAINING PROTEIN"/>
    <property type="match status" value="1"/>
</dbReference>
<feature type="compositionally biased region" description="Basic residues" evidence="1">
    <location>
        <begin position="58"/>
        <end position="71"/>
    </location>
</feature>